<dbReference type="PROSITE" id="PS50287">
    <property type="entry name" value="SRCR_2"/>
    <property type="match status" value="1"/>
</dbReference>
<reference evidence="4" key="1">
    <citation type="submission" date="2020-04" db="EMBL/GenBank/DDBJ databases">
        <authorList>
            <person name="Alioto T."/>
            <person name="Alioto T."/>
            <person name="Gomez Garrido J."/>
        </authorList>
    </citation>
    <scope>NUCLEOTIDE SEQUENCE</scope>
    <source>
        <strain evidence="4">A484AB</strain>
    </source>
</reference>
<dbReference type="Gene3D" id="3.10.250.10">
    <property type="entry name" value="SRCR-like domain"/>
    <property type="match status" value="1"/>
</dbReference>
<dbReference type="Proteomes" id="UP001152795">
    <property type="component" value="Unassembled WGS sequence"/>
</dbReference>
<comment type="caution">
    <text evidence="4">The sequence shown here is derived from an EMBL/GenBank/DDBJ whole genome shotgun (WGS) entry which is preliminary data.</text>
</comment>
<dbReference type="PROSITE" id="PS00420">
    <property type="entry name" value="SRCR_1"/>
    <property type="match status" value="1"/>
</dbReference>
<evidence type="ECO:0000256" key="1">
    <source>
        <dbReference type="ARBA" id="ARBA00023157"/>
    </source>
</evidence>
<dbReference type="PANTHER" id="PTHR48071">
    <property type="entry name" value="SRCR DOMAIN-CONTAINING PROTEIN"/>
    <property type="match status" value="1"/>
</dbReference>
<dbReference type="EMBL" id="CACRXK020000170">
    <property type="protein sequence ID" value="CAB3979131.1"/>
    <property type="molecule type" value="Genomic_DNA"/>
</dbReference>
<protein>
    <submittedName>
        <fullName evidence="4">Deleted in malignant brain tumors 1</fullName>
    </submittedName>
</protein>
<organism evidence="4 5">
    <name type="scientific">Paramuricea clavata</name>
    <name type="common">Red gorgonian</name>
    <name type="synonym">Violescent sea-whip</name>
    <dbReference type="NCBI Taxonomy" id="317549"/>
    <lineage>
        <taxon>Eukaryota</taxon>
        <taxon>Metazoa</taxon>
        <taxon>Cnidaria</taxon>
        <taxon>Anthozoa</taxon>
        <taxon>Octocorallia</taxon>
        <taxon>Malacalcyonacea</taxon>
        <taxon>Plexauridae</taxon>
        <taxon>Paramuricea</taxon>
    </lineage>
</organism>
<evidence type="ECO:0000256" key="2">
    <source>
        <dbReference type="ARBA" id="ARBA00023180"/>
    </source>
</evidence>
<feature type="disulfide bond" evidence="3">
    <location>
        <begin position="245"/>
        <end position="255"/>
    </location>
</feature>
<feature type="disulfide bond" evidence="3">
    <location>
        <begin position="201"/>
        <end position="265"/>
    </location>
</feature>
<keyword evidence="2" id="KW-0325">Glycoprotein</keyword>
<proteinExistence type="predicted"/>
<accession>A0A7D9HC43</accession>
<keyword evidence="5" id="KW-1185">Reference proteome</keyword>
<evidence type="ECO:0000313" key="4">
    <source>
        <dbReference type="EMBL" id="CAB3979131.1"/>
    </source>
</evidence>
<evidence type="ECO:0000256" key="3">
    <source>
        <dbReference type="PROSITE-ProRule" id="PRU00196"/>
    </source>
</evidence>
<dbReference type="PANTHER" id="PTHR48071:SF18">
    <property type="entry name" value="DELETED IN MALIGNANT BRAIN TUMORS 1 PROTEIN-RELATED"/>
    <property type="match status" value="1"/>
</dbReference>
<sequence length="272" mass="29148">MASSGTDGSYLIKSRTTVGFAETECHSASVESIPSGCTGSGWTLIGIVNGNNSNDNTSHDSAIWTAKGDDQTNSNSQFWSANVTEVCLTSDAFSIQFPVQAPSLRSLFFQKNTLNISKDLWINALEDNITDPAFEENSYEIGFNVGDSNHVQARIGIVSIARPNSTAEVNDTERGVRLVDGERDNEGRVEVYYNGTWGTVCDDAWDLNDAHVVCRQLGFQNAQAAFDEAEFGEGTGSILFDEVACGGCELSLFSCGHRGVGTNNCGHGEDAG</sequence>
<gene>
    <name evidence="4" type="ORF">PACLA_8A006376</name>
</gene>
<dbReference type="OrthoDB" id="536948at2759"/>
<dbReference type="GO" id="GO:0016020">
    <property type="term" value="C:membrane"/>
    <property type="evidence" value="ECO:0007669"/>
    <property type="project" value="InterPro"/>
</dbReference>
<name>A0A7D9HC43_PARCT</name>
<keyword evidence="1 3" id="KW-1015">Disulfide bond</keyword>
<dbReference type="Pfam" id="PF00530">
    <property type="entry name" value="SRCR"/>
    <property type="match status" value="1"/>
</dbReference>
<dbReference type="AlphaFoldDB" id="A0A7D9HC43"/>
<dbReference type="PRINTS" id="PR00258">
    <property type="entry name" value="SPERACTRCPTR"/>
</dbReference>
<dbReference type="InterPro" id="IPR036772">
    <property type="entry name" value="SRCR-like_dom_sf"/>
</dbReference>
<dbReference type="FunFam" id="3.10.250.10:FF:000011">
    <property type="entry name" value="Scavenger receptor class A member 5"/>
    <property type="match status" value="1"/>
</dbReference>
<dbReference type="InterPro" id="IPR001190">
    <property type="entry name" value="SRCR"/>
</dbReference>
<dbReference type="SMART" id="SM00202">
    <property type="entry name" value="SR"/>
    <property type="match status" value="1"/>
</dbReference>
<evidence type="ECO:0000313" key="5">
    <source>
        <dbReference type="Proteomes" id="UP001152795"/>
    </source>
</evidence>
<dbReference type="SUPFAM" id="SSF56487">
    <property type="entry name" value="SRCR-like"/>
    <property type="match status" value="1"/>
</dbReference>
<feature type="non-terminal residue" evidence="4">
    <location>
        <position position="272"/>
    </location>
</feature>
<comment type="caution">
    <text evidence="3">Lacks conserved residue(s) required for the propagation of feature annotation.</text>
</comment>